<keyword evidence="7" id="KW-1185">Reference proteome</keyword>
<protein>
    <submittedName>
        <fullName evidence="4">C4-type zinc ribbon domain-containing protein</fullName>
    </submittedName>
</protein>
<evidence type="ECO:0000259" key="3">
    <source>
        <dbReference type="Pfam" id="PF24481"/>
    </source>
</evidence>
<dbReference type="Pfam" id="PF24481">
    <property type="entry name" value="CT398_CC"/>
    <property type="match status" value="1"/>
</dbReference>
<feature type="coiled-coil region" evidence="1">
    <location>
        <begin position="51"/>
        <end position="164"/>
    </location>
</feature>
<organism evidence="5 6">
    <name type="scientific">Saccharopolyspora thermophila</name>
    <dbReference type="NCBI Taxonomy" id="89367"/>
    <lineage>
        <taxon>Bacteria</taxon>
        <taxon>Bacillati</taxon>
        <taxon>Actinomycetota</taxon>
        <taxon>Actinomycetes</taxon>
        <taxon>Pseudonocardiales</taxon>
        <taxon>Pseudonocardiaceae</taxon>
        <taxon>Saccharopolyspora</taxon>
    </lineage>
</organism>
<evidence type="ECO:0000313" key="6">
    <source>
        <dbReference type="Proteomes" id="UP000597989"/>
    </source>
</evidence>
<evidence type="ECO:0000313" key="5">
    <source>
        <dbReference type="EMBL" id="GGI81159.1"/>
    </source>
</evidence>
<reference evidence="5 6" key="1">
    <citation type="journal article" date="2014" name="Int. J. Syst. Evol. Microbiol.">
        <title>Complete genome sequence of Corynebacterium casei LMG S-19264T (=DSM 44701T), isolated from a smear-ripened cheese.</title>
        <authorList>
            <consortium name="US DOE Joint Genome Institute (JGI-PGF)"/>
            <person name="Walter F."/>
            <person name="Albersmeier A."/>
            <person name="Kalinowski J."/>
            <person name="Ruckert C."/>
        </authorList>
    </citation>
    <scope>NUCLEOTIDE SEQUENCE [LARGE SCALE GENOMIC DNA]</scope>
    <source>
        <strain evidence="5 6">CGMCC 4.7206</strain>
    </source>
</reference>
<dbReference type="InterPro" id="IPR003743">
    <property type="entry name" value="Zf-RING_7"/>
</dbReference>
<name>A0A917JT19_9PSEU</name>
<gene>
    <name evidence="4" type="ORF">GCM10009545_39790</name>
    <name evidence="5" type="ORF">GCM10011581_18170</name>
</gene>
<evidence type="ECO:0000256" key="1">
    <source>
        <dbReference type="SAM" id="Coils"/>
    </source>
</evidence>
<evidence type="ECO:0000313" key="7">
    <source>
        <dbReference type="Proteomes" id="UP001500220"/>
    </source>
</evidence>
<feature type="domain" description="C4-type zinc ribbon" evidence="2">
    <location>
        <begin position="202"/>
        <end position="236"/>
    </location>
</feature>
<dbReference type="PANTHER" id="PTHR39082">
    <property type="entry name" value="PHOSPHOLIPASE C-BETA-2-RELATED"/>
    <property type="match status" value="1"/>
</dbReference>
<dbReference type="EMBL" id="BMMT01000004">
    <property type="protein sequence ID" value="GGI81159.1"/>
    <property type="molecule type" value="Genomic_DNA"/>
</dbReference>
<reference evidence="4" key="4">
    <citation type="submission" date="2023-12" db="EMBL/GenBank/DDBJ databases">
        <authorList>
            <person name="Sun Q."/>
            <person name="Inoue M."/>
        </authorList>
    </citation>
    <scope>NUCLEOTIDE SEQUENCE</scope>
    <source>
        <strain evidence="4">JCM 10664</strain>
    </source>
</reference>
<evidence type="ECO:0000313" key="4">
    <source>
        <dbReference type="EMBL" id="GAA0533251.1"/>
    </source>
</evidence>
<proteinExistence type="predicted"/>
<evidence type="ECO:0000259" key="2">
    <source>
        <dbReference type="Pfam" id="PF02591"/>
    </source>
</evidence>
<dbReference type="Proteomes" id="UP000597989">
    <property type="component" value="Unassembled WGS sequence"/>
</dbReference>
<dbReference type="InterPro" id="IPR056003">
    <property type="entry name" value="CT398_CC_hairpin"/>
</dbReference>
<dbReference type="AlphaFoldDB" id="A0A917JT19"/>
<accession>A0A917JT19</accession>
<reference evidence="5" key="3">
    <citation type="submission" date="2020-09" db="EMBL/GenBank/DDBJ databases">
        <authorList>
            <person name="Sun Q."/>
            <person name="Zhou Y."/>
        </authorList>
    </citation>
    <scope>NUCLEOTIDE SEQUENCE</scope>
    <source>
        <strain evidence="5">CGMCC 4.7206</strain>
    </source>
</reference>
<comment type="caution">
    <text evidence="5">The sequence shown here is derived from an EMBL/GenBank/DDBJ whole genome shotgun (WGS) entry which is preliminary data.</text>
</comment>
<keyword evidence="1" id="KW-0175">Coiled coil</keyword>
<dbReference type="PANTHER" id="PTHR39082:SF1">
    <property type="entry name" value="SCAVENGER RECEPTOR CLASS A MEMBER 3"/>
    <property type="match status" value="1"/>
</dbReference>
<dbReference type="EMBL" id="BAAAHC010000015">
    <property type="protein sequence ID" value="GAA0533251.1"/>
    <property type="molecule type" value="Genomic_DNA"/>
</dbReference>
<dbReference type="Pfam" id="PF02591">
    <property type="entry name" value="Zn_ribbon_9"/>
    <property type="match status" value="1"/>
</dbReference>
<reference evidence="4 7" key="2">
    <citation type="journal article" date="2019" name="Int. J. Syst. Evol. Microbiol.">
        <title>The Global Catalogue of Microorganisms (GCM) 10K type strain sequencing project: providing services to taxonomists for standard genome sequencing and annotation.</title>
        <authorList>
            <consortium name="The Broad Institute Genomics Platform"/>
            <consortium name="The Broad Institute Genome Sequencing Center for Infectious Disease"/>
            <person name="Wu L."/>
            <person name="Ma J."/>
        </authorList>
    </citation>
    <scope>NUCLEOTIDE SEQUENCE [LARGE SCALE GENOMIC DNA]</scope>
    <source>
        <strain evidence="4 7">JCM 10664</strain>
    </source>
</reference>
<sequence length="244" mass="27499">MKADPAVQRRLLDLAEADADLNRVEHRRRTLPELEQIGQVERDVQAKRDELVVAQTAFGDLDREVRRLENEVEQVRAREQRDRDLMAAGGSAKQLADLEHELQTLARRQGILEDELLEAMEQREALEANVTRSREAVVAAEERLAEIRARRDEALADLEVTQTRRRAERELIAKALPEDLAALYERIRAQRGVAAGLLQGSRCGACRIELDRSALNEVREAAADEVVRCEECGAILVRSGEPGR</sequence>
<dbReference type="InterPro" id="IPR052376">
    <property type="entry name" value="Oxidative_Scav/Glycosyltrans"/>
</dbReference>
<dbReference type="Gene3D" id="1.10.287.1490">
    <property type="match status" value="1"/>
</dbReference>
<dbReference type="RefSeq" id="WP_188986832.1">
    <property type="nucleotide sequence ID" value="NZ_BAAAHC010000015.1"/>
</dbReference>
<dbReference type="Proteomes" id="UP001500220">
    <property type="component" value="Unassembled WGS sequence"/>
</dbReference>
<feature type="domain" description="CT398-like coiled coil hairpin" evidence="3">
    <location>
        <begin position="14"/>
        <end position="192"/>
    </location>
</feature>